<dbReference type="AlphaFoldDB" id="A0A2G1UPB7"/>
<dbReference type="EMBL" id="NTFH01000004">
    <property type="protein sequence ID" value="PHQ16346.1"/>
    <property type="molecule type" value="Genomic_DNA"/>
</dbReference>
<evidence type="ECO:0000256" key="4">
    <source>
        <dbReference type="SAM" id="Phobius"/>
    </source>
</evidence>
<keyword evidence="2 3" id="KW-0175">Coiled coil</keyword>
<keyword evidence="4" id="KW-1133">Transmembrane helix</keyword>
<comment type="subcellular location">
    <subcellularLocation>
        <location evidence="1">Cell envelope</location>
    </subcellularLocation>
</comment>
<dbReference type="SUPFAM" id="SSF111369">
    <property type="entry name" value="HlyD-like secretion proteins"/>
    <property type="match status" value="1"/>
</dbReference>
<keyword evidence="4" id="KW-0812">Transmembrane</keyword>
<proteinExistence type="predicted"/>
<dbReference type="Pfam" id="PF25989">
    <property type="entry name" value="YknX_C"/>
    <property type="match status" value="1"/>
</dbReference>
<dbReference type="Gene3D" id="1.10.287.470">
    <property type="entry name" value="Helix hairpin bin"/>
    <property type="match status" value="1"/>
</dbReference>
<evidence type="ECO:0000256" key="1">
    <source>
        <dbReference type="ARBA" id="ARBA00004196"/>
    </source>
</evidence>
<name>A0A2G1UPB7_9GAMM</name>
<feature type="coiled-coil region" evidence="3">
    <location>
        <begin position="110"/>
        <end position="182"/>
    </location>
</feature>
<sequence length="407" mass="44562">MATDKRRTHRYPVGKWLFWSLFGVLVLVALGYTLRPDPVWVDLAEVSRGPLEVTIVEEGRTRVKDRYVVFAPVTGFVHRVELDVGDEVTPGELLTRVAPIPASVLDARSRAEAAARIEAARSALNSASQKVGAVRAEAQFARREYERLKALQASDYISAERLQQAEAEAVRAEAMLRSARFDEEVAAHELEAARTRLEVSAARSGQDQPVDQVAVRSPVSGAVLNVVRKSEGVIQAGEAILEVGDPTALEVVVDVLSFDAVKLQPGLPVRLKGWGGPVLEAVVRRVEPVGFEDISALGVEEQRVQVIADMMSPREGWQMLGDGYRVDAEFLLWQAEDVLQVPSSAVFLGDDGPAVFAVQEDVARLTRIQTGRDNGLMTQVTGGLAQGNRVVRHPDRQLEDGVRVRIR</sequence>
<dbReference type="Gene3D" id="2.40.50.100">
    <property type="match status" value="1"/>
</dbReference>
<evidence type="ECO:0000256" key="2">
    <source>
        <dbReference type="ARBA" id="ARBA00023054"/>
    </source>
</evidence>
<organism evidence="6 7">
    <name type="scientific">Marinobacter profundi</name>
    <dbReference type="NCBI Taxonomy" id="2666256"/>
    <lineage>
        <taxon>Bacteria</taxon>
        <taxon>Pseudomonadati</taxon>
        <taxon>Pseudomonadota</taxon>
        <taxon>Gammaproteobacteria</taxon>
        <taxon>Pseudomonadales</taxon>
        <taxon>Marinobacteraceae</taxon>
        <taxon>Marinobacter</taxon>
    </lineage>
</organism>
<evidence type="ECO:0000313" key="7">
    <source>
        <dbReference type="Proteomes" id="UP000231409"/>
    </source>
</evidence>
<gene>
    <name evidence="6" type="ORF">CLH61_04510</name>
</gene>
<feature type="domain" description="YknX-like C-terminal permuted SH3-like" evidence="5">
    <location>
        <begin position="338"/>
        <end position="405"/>
    </location>
</feature>
<protein>
    <submittedName>
        <fullName evidence="6">RND transporter</fullName>
    </submittedName>
</protein>
<dbReference type="PANTHER" id="PTHR32347:SF29">
    <property type="entry name" value="UPF0194 MEMBRANE PROTEIN YBHG"/>
    <property type="match status" value="1"/>
</dbReference>
<evidence type="ECO:0000256" key="3">
    <source>
        <dbReference type="SAM" id="Coils"/>
    </source>
</evidence>
<dbReference type="InterPro" id="IPR050465">
    <property type="entry name" value="UPF0194_transport"/>
</dbReference>
<dbReference type="PANTHER" id="PTHR32347">
    <property type="entry name" value="EFFLUX SYSTEM COMPONENT YKNX-RELATED"/>
    <property type="match status" value="1"/>
</dbReference>
<dbReference type="Proteomes" id="UP000231409">
    <property type="component" value="Unassembled WGS sequence"/>
</dbReference>
<keyword evidence="4" id="KW-0472">Membrane</keyword>
<accession>A0A2G1UPB7</accession>
<reference evidence="6 7" key="1">
    <citation type="submission" date="2017-09" db="EMBL/GenBank/DDBJ databases">
        <title>The draft genome sequences of Marinobacter sp. PWS21.</title>
        <authorList>
            <person name="Cao J."/>
        </authorList>
    </citation>
    <scope>NUCLEOTIDE SEQUENCE [LARGE SCALE GENOMIC DNA]</scope>
    <source>
        <strain evidence="6 7">PWS21</strain>
    </source>
</reference>
<evidence type="ECO:0000259" key="5">
    <source>
        <dbReference type="Pfam" id="PF25989"/>
    </source>
</evidence>
<keyword evidence="7" id="KW-1185">Reference proteome</keyword>
<dbReference type="GO" id="GO:0030313">
    <property type="term" value="C:cell envelope"/>
    <property type="evidence" value="ECO:0007669"/>
    <property type="project" value="UniProtKB-SubCell"/>
</dbReference>
<dbReference type="InterPro" id="IPR058637">
    <property type="entry name" value="YknX-like_C"/>
</dbReference>
<feature type="transmembrane region" description="Helical" evidence="4">
    <location>
        <begin position="16"/>
        <end position="34"/>
    </location>
</feature>
<evidence type="ECO:0000313" key="6">
    <source>
        <dbReference type="EMBL" id="PHQ16346.1"/>
    </source>
</evidence>
<dbReference type="Gene3D" id="2.40.420.20">
    <property type="match status" value="1"/>
</dbReference>
<comment type="caution">
    <text evidence="6">The sequence shown here is derived from an EMBL/GenBank/DDBJ whole genome shotgun (WGS) entry which is preliminary data.</text>
</comment>
<dbReference type="RefSeq" id="WP_099613510.1">
    <property type="nucleotide sequence ID" value="NZ_KZ319368.1"/>
</dbReference>